<dbReference type="InterPro" id="IPR008928">
    <property type="entry name" value="6-hairpin_glycosidase_sf"/>
</dbReference>
<dbReference type="PATRIC" id="fig|1360.109.peg.2404"/>
<evidence type="ECO:0000313" key="5">
    <source>
        <dbReference type="EMBL" id="KSU20415.1"/>
    </source>
</evidence>
<comment type="caution">
    <text evidence="5">The sequence shown here is derived from an EMBL/GenBank/DDBJ whole genome shotgun (WGS) entry which is preliminary data.</text>
</comment>
<dbReference type="InterPro" id="IPR005194">
    <property type="entry name" value="Glyco_hydro_65_C"/>
</dbReference>
<evidence type="ECO:0000256" key="3">
    <source>
        <dbReference type="ARBA" id="ARBA00022679"/>
    </source>
</evidence>
<dbReference type="SUPFAM" id="SSF48208">
    <property type="entry name" value="Six-hairpin glycosidases"/>
    <property type="match status" value="1"/>
</dbReference>
<evidence type="ECO:0000256" key="2">
    <source>
        <dbReference type="ARBA" id="ARBA00022676"/>
    </source>
</evidence>
<reference evidence="6" key="1">
    <citation type="submission" date="2015-10" db="EMBL/GenBank/DDBJ databases">
        <title>Draft Genome Sequences of 11 Lactococcus lactis subspecies cremoris strains.</title>
        <authorList>
            <person name="Wels M."/>
            <person name="Backus L."/>
            <person name="Boekhorst J."/>
            <person name="Dijkstra A."/>
            <person name="Beerthuizen M."/>
            <person name="Kelly W."/>
            <person name="Siezen R."/>
            <person name="Bachmann H."/>
            <person name="Van Hijum S."/>
        </authorList>
    </citation>
    <scope>NUCLEOTIDE SEQUENCE [LARGE SCALE GENOMIC DNA]</scope>
    <source>
        <strain evidence="6">LMG9449</strain>
    </source>
</reference>
<name>A0A0V8E460_LACLL</name>
<accession>A0A0V8E460</accession>
<sequence>MTGSWLAIVHGFAQMKTWDGQLSFAPFLPQAWTGYAFHINYRGRLLKISVGQEVKLELLSGQALNLEIYGEKIKLSNFVSVNLKK</sequence>
<dbReference type="GO" id="GO:0005993">
    <property type="term" value="P:trehalose catabolic process"/>
    <property type="evidence" value="ECO:0007669"/>
    <property type="project" value="UniProtKB-ARBA"/>
</dbReference>
<dbReference type="Proteomes" id="UP000053612">
    <property type="component" value="Unassembled WGS sequence"/>
</dbReference>
<dbReference type="GO" id="GO:0004553">
    <property type="term" value="F:hydrolase activity, hydrolyzing O-glycosyl compounds"/>
    <property type="evidence" value="ECO:0007669"/>
    <property type="project" value="TreeGrafter"/>
</dbReference>
<dbReference type="PANTHER" id="PTHR11051">
    <property type="entry name" value="GLYCOSYL HYDROLASE-RELATED"/>
    <property type="match status" value="1"/>
</dbReference>
<keyword evidence="2" id="KW-0328">Glycosyltransferase</keyword>
<dbReference type="AlphaFoldDB" id="A0A0V8E460"/>
<dbReference type="PANTHER" id="PTHR11051:SF14">
    <property type="entry name" value="MALTOSE PHOSPHORYLASE"/>
    <property type="match status" value="1"/>
</dbReference>
<dbReference type="Gene3D" id="2.60.420.10">
    <property type="entry name" value="Maltose phosphorylase, domain 3"/>
    <property type="match status" value="1"/>
</dbReference>
<dbReference type="Pfam" id="PF03633">
    <property type="entry name" value="Glyco_hydro_65C"/>
    <property type="match status" value="1"/>
</dbReference>
<evidence type="ECO:0000259" key="4">
    <source>
        <dbReference type="Pfam" id="PF03633"/>
    </source>
</evidence>
<feature type="domain" description="Glycoside hydrolase family 65 C-terminal" evidence="4">
    <location>
        <begin position="15"/>
        <end position="75"/>
    </location>
</feature>
<evidence type="ECO:0000313" key="6">
    <source>
        <dbReference type="Proteomes" id="UP000053612"/>
    </source>
</evidence>
<comment type="similarity">
    <text evidence="1">Belongs to the glycosyl hydrolase 65 family.</text>
</comment>
<evidence type="ECO:0000256" key="1">
    <source>
        <dbReference type="ARBA" id="ARBA00006768"/>
    </source>
</evidence>
<protein>
    <submittedName>
        <fullName evidence="5">Maltose phosphorylase / Trehalose phosphorylase</fullName>
    </submittedName>
</protein>
<dbReference type="GO" id="GO:0047656">
    <property type="term" value="F:alpha,alpha-trehalose phosphorylase activity"/>
    <property type="evidence" value="ECO:0007669"/>
    <property type="project" value="UniProtKB-ARBA"/>
</dbReference>
<dbReference type="EMBL" id="LKLS01000066">
    <property type="protein sequence ID" value="KSU20415.1"/>
    <property type="molecule type" value="Genomic_DNA"/>
</dbReference>
<dbReference type="FunFam" id="2.60.420.10:FF:000001">
    <property type="entry name" value="Family 65 glycosyl hydrolase"/>
    <property type="match status" value="1"/>
</dbReference>
<keyword evidence="3" id="KW-0808">Transferase</keyword>
<gene>
    <name evidence="5" type="ORF">LMG9449_0635</name>
</gene>
<proteinExistence type="inferred from homology"/>
<organism evidence="5 6">
    <name type="scientific">Lactococcus lactis subsp. lactis</name>
    <name type="common">Streptococcus lactis</name>
    <dbReference type="NCBI Taxonomy" id="1360"/>
    <lineage>
        <taxon>Bacteria</taxon>
        <taxon>Bacillati</taxon>
        <taxon>Bacillota</taxon>
        <taxon>Bacilli</taxon>
        <taxon>Lactobacillales</taxon>
        <taxon>Streptococcaceae</taxon>
        <taxon>Lactococcus</taxon>
    </lineage>
</organism>